<evidence type="ECO:0000313" key="1">
    <source>
        <dbReference type="EMBL" id="GEU90499.1"/>
    </source>
</evidence>
<dbReference type="AlphaFoldDB" id="A0A6L2NYU9"/>
<reference evidence="1" key="1">
    <citation type="journal article" date="2019" name="Sci. Rep.">
        <title>Draft genome of Tanacetum cinerariifolium, the natural source of mosquito coil.</title>
        <authorList>
            <person name="Yamashiro T."/>
            <person name="Shiraishi A."/>
            <person name="Satake H."/>
            <person name="Nakayama K."/>
        </authorList>
    </citation>
    <scope>NUCLEOTIDE SEQUENCE</scope>
</reference>
<dbReference type="Pfam" id="PF03140">
    <property type="entry name" value="DUF247"/>
    <property type="match status" value="1"/>
</dbReference>
<gene>
    <name evidence="1" type="ORF">Tci_062477</name>
</gene>
<dbReference type="PANTHER" id="PTHR31549:SF307">
    <property type="match status" value="1"/>
</dbReference>
<name>A0A6L2NYU9_TANCI</name>
<organism evidence="1">
    <name type="scientific">Tanacetum cinerariifolium</name>
    <name type="common">Dalmatian daisy</name>
    <name type="synonym">Chrysanthemum cinerariifolium</name>
    <dbReference type="NCBI Taxonomy" id="118510"/>
    <lineage>
        <taxon>Eukaryota</taxon>
        <taxon>Viridiplantae</taxon>
        <taxon>Streptophyta</taxon>
        <taxon>Embryophyta</taxon>
        <taxon>Tracheophyta</taxon>
        <taxon>Spermatophyta</taxon>
        <taxon>Magnoliopsida</taxon>
        <taxon>eudicotyledons</taxon>
        <taxon>Gunneridae</taxon>
        <taxon>Pentapetalae</taxon>
        <taxon>asterids</taxon>
        <taxon>campanulids</taxon>
        <taxon>Asterales</taxon>
        <taxon>Asteraceae</taxon>
        <taxon>Asteroideae</taxon>
        <taxon>Anthemideae</taxon>
        <taxon>Anthemidinae</taxon>
        <taxon>Tanacetum</taxon>
    </lineage>
</organism>
<sequence length="253" mass="29260">MEQKKLDVVRKVLQDNGIKDFKIIVLDKVGKLVPVIRSCYDMFLQGDDDSLAWIFTIDGLFLLNLFGSYEHVMDAEEEGFQRFLKSMESPKLISHNIIEEKIELDDLPSLISFQKEKIVVYSVDKSIKIIEESDDFLRQKDFKVISENQIDETEHIIDLPPKSKQHKVGPQRRLLAQDRVMVQDQIPQILLKHSPTRQKKTVKVNPRRRLLAQDIMMVENQISLMVLKEINGALHQSSASQSPTSVDHLLHYS</sequence>
<accession>A0A6L2NYU9</accession>
<dbReference type="EMBL" id="BKCJ010010200">
    <property type="protein sequence ID" value="GEU90499.1"/>
    <property type="molecule type" value="Genomic_DNA"/>
</dbReference>
<dbReference type="PANTHER" id="PTHR31549">
    <property type="entry name" value="PROTEIN, PUTATIVE (DUF247)-RELATED-RELATED"/>
    <property type="match status" value="1"/>
</dbReference>
<comment type="caution">
    <text evidence="1">The sequence shown here is derived from an EMBL/GenBank/DDBJ whole genome shotgun (WGS) entry which is preliminary data.</text>
</comment>
<dbReference type="InterPro" id="IPR004158">
    <property type="entry name" value="DUF247_pln"/>
</dbReference>
<protein>
    <submittedName>
        <fullName evidence="1">Putative UPF0481 protein At3g02645</fullName>
    </submittedName>
</protein>
<proteinExistence type="predicted"/>